<keyword evidence="7" id="KW-0539">Nucleus</keyword>
<dbReference type="InterPro" id="IPR008913">
    <property type="entry name" value="Znf_CHY"/>
</dbReference>
<dbReference type="PROSITE" id="PS50103">
    <property type="entry name" value="ZF_C3H1"/>
    <property type="match status" value="2"/>
</dbReference>
<reference evidence="17 18" key="1">
    <citation type="submission" date="2025-04" db="UniProtKB">
        <authorList>
            <consortium name="RefSeq"/>
        </authorList>
    </citation>
    <scope>IDENTIFICATION</scope>
</reference>
<dbReference type="RefSeq" id="XP_030043133.1">
    <property type="nucleotide sequence ID" value="XM_030187273.1"/>
</dbReference>
<evidence type="ECO:0000256" key="5">
    <source>
        <dbReference type="ARBA" id="ARBA00022833"/>
    </source>
</evidence>
<keyword evidence="3 12" id="KW-0479">Metal-binding</keyword>
<dbReference type="RefSeq" id="XP_030043142.1">
    <property type="nucleotide sequence ID" value="XM_030187282.1"/>
</dbReference>
<evidence type="ECO:0000256" key="4">
    <source>
        <dbReference type="ARBA" id="ARBA00022771"/>
    </source>
</evidence>
<dbReference type="Pfam" id="PF00642">
    <property type="entry name" value="zf-CCCH"/>
    <property type="match status" value="1"/>
</dbReference>
<dbReference type="KEGG" id="muo:115457699"/>
<dbReference type="GO" id="GO:0008270">
    <property type="term" value="F:zinc ion binding"/>
    <property type="evidence" value="ECO:0007669"/>
    <property type="project" value="UniProtKB-KW"/>
</dbReference>
<evidence type="ECO:0000256" key="12">
    <source>
        <dbReference type="PROSITE-ProRule" id="PRU00723"/>
    </source>
</evidence>
<evidence type="ECO:0000256" key="6">
    <source>
        <dbReference type="ARBA" id="ARBA00023132"/>
    </source>
</evidence>
<evidence type="ECO:0000313" key="18">
    <source>
        <dbReference type="RefSeq" id="XP_030043125.1"/>
    </source>
</evidence>
<dbReference type="SUPFAM" id="SSF90229">
    <property type="entry name" value="CCCH zinc finger"/>
    <property type="match status" value="1"/>
</dbReference>
<accession>A0A6P7WRW8</accession>
<proteinExistence type="predicted"/>
<dbReference type="RefSeq" id="XP_030043125.1">
    <property type="nucleotide sequence ID" value="XM_030187265.1"/>
</dbReference>
<evidence type="ECO:0000256" key="3">
    <source>
        <dbReference type="ARBA" id="ARBA00022723"/>
    </source>
</evidence>
<evidence type="ECO:0000259" key="15">
    <source>
        <dbReference type="PROSITE" id="PS51266"/>
    </source>
</evidence>
<evidence type="ECO:0000256" key="1">
    <source>
        <dbReference type="ARBA" id="ARBA00004335"/>
    </source>
</evidence>
<feature type="domain" description="C3H1-type" evidence="14">
    <location>
        <begin position="35"/>
        <end position="63"/>
    </location>
</feature>
<dbReference type="InterPro" id="IPR051767">
    <property type="entry name" value="Nucleoporin_NUP42"/>
</dbReference>
<dbReference type="AlphaFoldDB" id="A0A6P7WRW8"/>
<comment type="function">
    <text evidence="8">Required for the export of mRNAs containing poly(A) tails from the nucleus into the cytoplasm.</text>
</comment>
<keyword evidence="6" id="KW-0509">mRNA transport</keyword>
<evidence type="ECO:0000259" key="14">
    <source>
        <dbReference type="PROSITE" id="PS50103"/>
    </source>
</evidence>
<keyword evidence="6" id="KW-0813">Transport</keyword>
<dbReference type="InterPro" id="IPR000571">
    <property type="entry name" value="Znf_CCCH"/>
</dbReference>
<evidence type="ECO:0000256" key="11">
    <source>
        <dbReference type="PROSITE-ProRule" id="PRU00601"/>
    </source>
</evidence>
<keyword evidence="6" id="KW-0653">Protein transport</keyword>
<feature type="zinc finger region" description="C3H1-type" evidence="12">
    <location>
        <begin position="144"/>
        <end position="171"/>
    </location>
</feature>
<dbReference type="OrthoDB" id="411372at2759"/>
<evidence type="ECO:0000313" key="19">
    <source>
        <dbReference type="RefSeq" id="XP_030043133.1"/>
    </source>
</evidence>
<sequence>MEESQLSSLSDPVPMVAKGNEIPVQSSVNRPGNDRRGLKLCRFFSQGRYCQFGRRCRFLHQYNYSPEPAEVRTLNNNENAEEGQDLQCLTQDSVVETSTAPSDNNTSETKAVIGGNSKVLNGSLYSQSSDNGVLIPPTTQVKAIRPKKQCRYFRSGYCALESRCKFWHPEPFLPLNNRPPPSERRWDPQNPNPLAPRLPVARPCVVREEMKLSEITPEVAKQLRETEITQLIKRFPKDKMIIQEREDGKVTYYRVTMEPTDPDWPFDLKEMDVMVNFPDGYPLEVFALSIPEDQDLPSVMGRHICQASEKWLQAKYATNELMGKVELLFRPFLRWLDRNMEKLFTEGARLLKRDIEAEKAGIEFVPYQQLQAAKPAEPTDTNSAEHQIEGEAVIAESEIGDEEGDSDSWTSCEEEELEPAVLPGKTETAASVVPGREDSSPVRFKGTEIRFIDLRMSEGVGTLEARKITVSLQCSRCKVTADLSMASKQPCTAQCEKCSSRISATFHPNLLHQYTAVLGHLDLQEATPMDLVLQDSVFVVSCLTCSQEGPVQNLSYGQNKEMNCLQCHSKLSIFVETARFQKIKGYPGRNTGGKALVKPKKSVRDPAIQLGKPLPEHGTCKHYKKSCRWLRFPCCGKAYPCDVCHNEGQDHDMELASRMICGYCAKEQPYSNGKPCVACGNMVTKGSNSSHWEGGQGCRNKVKMSRKDKQKYANLGKTVSRRTVSLQKK</sequence>
<protein>
    <recommendedName>
        <fullName evidence="9">Nucleoporin NUP42</fullName>
    </recommendedName>
    <alternativeName>
        <fullName evidence="10">Nucleoporin-like protein 2</fullName>
    </alternativeName>
</protein>
<dbReference type="RefSeq" id="XP_030043118.1">
    <property type="nucleotide sequence ID" value="XM_030187258.1"/>
</dbReference>
<keyword evidence="6" id="KW-0906">Nuclear pore complex</keyword>
<dbReference type="GO" id="GO:0005643">
    <property type="term" value="C:nuclear pore"/>
    <property type="evidence" value="ECO:0007669"/>
    <property type="project" value="UniProtKB-SubCell"/>
</dbReference>
<feature type="domain" description="CHY-type" evidence="15">
    <location>
        <begin position="613"/>
        <end position="681"/>
    </location>
</feature>
<feature type="region of interest" description="Disordered" evidence="13">
    <location>
        <begin position="179"/>
        <end position="198"/>
    </location>
</feature>
<dbReference type="Proteomes" id="UP000515156">
    <property type="component" value="Chromosome 1"/>
</dbReference>
<dbReference type="PANTHER" id="PTHR46527:SF1">
    <property type="entry name" value="NUCLEOPORIN NUP42"/>
    <property type="match status" value="1"/>
</dbReference>
<keyword evidence="4 11" id="KW-0863">Zinc-finger</keyword>
<dbReference type="Gene3D" id="4.10.1000.10">
    <property type="entry name" value="Zinc finger, CCCH-type"/>
    <property type="match status" value="1"/>
</dbReference>
<dbReference type="SUPFAM" id="SSF161219">
    <property type="entry name" value="CHY zinc finger-like"/>
    <property type="match status" value="1"/>
</dbReference>
<dbReference type="InterPro" id="IPR036855">
    <property type="entry name" value="Znf_CCCH_sf"/>
</dbReference>
<evidence type="ECO:0000256" key="2">
    <source>
        <dbReference type="ARBA" id="ARBA00004567"/>
    </source>
</evidence>
<evidence type="ECO:0000256" key="8">
    <source>
        <dbReference type="ARBA" id="ARBA00037262"/>
    </source>
</evidence>
<feature type="domain" description="C3H1-type" evidence="14">
    <location>
        <begin position="144"/>
        <end position="171"/>
    </location>
</feature>
<organism evidence="16 19">
    <name type="scientific">Microcaecilia unicolor</name>
    <dbReference type="NCBI Taxonomy" id="1415580"/>
    <lineage>
        <taxon>Eukaryota</taxon>
        <taxon>Metazoa</taxon>
        <taxon>Chordata</taxon>
        <taxon>Craniata</taxon>
        <taxon>Vertebrata</taxon>
        <taxon>Euteleostomi</taxon>
        <taxon>Amphibia</taxon>
        <taxon>Gymnophiona</taxon>
        <taxon>Siphonopidae</taxon>
        <taxon>Microcaecilia</taxon>
    </lineage>
</organism>
<dbReference type="Pfam" id="PF05495">
    <property type="entry name" value="zf-CHY"/>
    <property type="match status" value="1"/>
</dbReference>
<dbReference type="SMART" id="SM00356">
    <property type="entry name" value="ZnF_C3H1"/>
    <property type="match status" value="2"/>
</dbReference>
<evidence type="ECO:0000313" key="20">
    <source>
        <dbReference type="RefSeq" id="XP_030043142.1"/>
    </source>
</evidence>
<feature type="zinc finger region" description="C3H1-type" evidence="12">
    <location>
        <begin position="35"/>
        <end position="63"/>
    </location>
</feature>
<keyword evidence="6" id="KW-0811">Translocation</keyword>
<dbReference type="GeneID" id="115457699"/>
<dbReference type="PROSITE" id="PS51266">
    <property type="entry name" value="ZF_CHY"/>
    <property type="match status" value="1"/>
</dbReference>
<dbReference type="PANTHER" id="PTHR46527">
    <property type="entry name" value="NUCLEOPORIN-LIKE PROTEIN 2"/>
    <property type="match status" value="1"/>
</dbReference>
<evidence type="ECO:0000313" key="17">
    <source>
        <dbReference type="RefSeq" id="XP_030043118.1"/>
    </source>
</evidence>
<keyword evidence="5 12" id="KW-0862">Zinc</keyword>
<evidence type="ECO:0000256" key="9">
    <source>
        <dbReference type="ARBA" id="ARBA00039886"/>
    </source>
</evidence>
<name>A0A6P7WRW8_9AMPH</name>
<evidence type="ECO:0000256" key="7">
    <source>
        <dbReference type="ARBA" id="ARBA00023242"/>
    </source>
</evidence>
<evidence type="ECO:0000256" key="13">
    <source>
        <dbReference type="SAM" id="MobiDB-lite"/>
    </source>
</evidence>
<gene>
    <name evidence="17 18 19 20" type="primary">LOC115457699</name>
</gene>
<dbReference type="GO" id="GO:0031965">
    <property type="term" value="C:nuclear membrane"/>
    <property type="evidence" value="ECO:0007669"/>
    <property type="project" value="UniProtKB-SubCell"/>
</dbReference>
<evidence type="ECO:0000313" key="16">
    <source>
        <dbReference type="Proteomes" id="UP000515156"/>
    </source>
</evidence>
<evidence type="ECO:0000256" key="10">
    <source>
        <dbReference type="ARBA" id="ARBA00042384"/>
    </source>
</evidence>
<dbReference type="InterPro" id="IPR037274">
    <property type="entry name" value="Znf_CHY_sf"/>
</dbReference>
<comment type="subcellular location">
    <subcellularLocation>
        <location evidence="1">Nucleus membrane</location>
        <topology evidence="1">Peripheral membrane protein</topology>
        <orientation evidence="1">Cytoplasmic side</orientation>
    </subcellularLocation>
    <subcellularLocation>
        <location evidence="2">Nucleus</location>
        <location evidence="2">Nuclear pore complex</location>
    </subcellularLocation>
</comment>
<keyword evidence="16" id="KW-1185">Reference proteome</keyword>